<protein>
    <submittedName>
        <fullName evidence="2">Uncharacterized protein</fullName>
    </submittedName>
</protein>
<accession>L9KTR2</accession>
<gene>
    <name evidence="2" type="ORF">TREES_T100014972</name>
</gene>
<dbReference type="InParanoid" id="L9KTR2"/>
<reference evidence="3" key="2">
    <citation type="journal article" date="2013" name="Nat. Commun.">
        <title>Genome of the Chinese tree shrew.</title>
        <authorList>
            <person name="Fan Y."/>
            <person name="Huang Z.Y."/>
            <person name="Cao C.C."/>
            <person name="Chen C.S."/>
            <person name="Chen Y.X."/>
            <person name="Fan D.D."/>
            <person name="He J."/>
            <person name="Hou H.L."/>
            <person name="Hu L."/>
            <person name="Hu X.T."/>
            <person name="Jiang X.T."/>
            <person name="Lai R."/>
            <person name="Lang Y.S."/>
            <person name="Liang B."/>
            <person name="Liao S.G."/>
            <person name="Mu D."/>
            <person name="Ma Y.Y."/>
            <person name="Niu Y.Y."/>
            <person name="Sun X.Q."/>
            <person name="Xia J.Q."/>
            <person name="Xiao J."/>
            <person name="Xiong Z.Q."/>
            <person name="Xu L."/>
            <person name="Yang L."/>
            <person name="Zhang Y."/>
            <person name="Zhao W."/>
            <person name="Zhao X.D."/>
            <person name="Zheng Y.T."/>
            <person name="Zhou J.M."/>
            <person name="Zhu Y.B."/>
            <person name="Zhang G.J."/>
            <person name="Wang J."/>
            <person name="Yao Y.G."/>
        </authorList>
    </citation>
    <scope>NUCLEOTIDE SEQUENCE [LARGE SCALE GENOMIC DNA]</scope>
</reference>
<dbReference type="EMBL" id="KB320724">
    <property type="protein sequence ID" value="ELW64547.1"/>
    <property type="molecule type" value="Genomic_DNA"/>
</dbReference>
<dbReference type="AlphaFoldDB" id="L9KTR2"/>
<keyword evidence="3" id="KW-1185">Reference proteome</keyword>
<feature type="compositionally biased region" description="Basic and acidic residues" evidence="1">
    <location>
        <begin position="7"/>
        <end position="23"/>
    </location>
</feature>
<evidence type="ECO:0000256" key="1">
    <source>
        <dbReference type="SAM" id="MobiDB-lite"/>
    </source>
</evidence>
<proteinExistence type="predicted"/>
<name>L9KTR2_TUPCH</name>
<sequence length="181" mass="19693">MQVGLGGRRDMNVQAPRDRDTRAKSGSRRLLRACRSSASPLPWRRPDLPLLSCSMLSVQSLSPPHGVRTSAYGNGCLFSHQPLLSAGLSCCFVFGYARTLAAAHRMHIRKTPYGSRTFLAQKSRWRGHCARIIHVSSAGRAQCLMGRVGTGSRGHPDDVSVRTAPALGATRMMSASARHQL</sequence>
<reference evidence="3" key="1">
    <citation type="submission" date="2012-07" db="EMBL/GenBank/DDBJ databases">
        <title>Genome of the Chinese tree shrew, a rising model animal genetically related to primates.</title>
        <authorList>
            <person name="Zhang G."/>
            <person name="Fan Y."/>
            <person name="Yao Y."/>
            <person name="Huang Z."/>
        </authorList>
    </citation>
    <scope>NUCLEOTIDE SEQUENCE [LARGE SCALE GENOMIC DNA]</scope>
</reference>
<evidence type="ECO:0000313" key="2">
    <source>
        <dbReference type="EMBL" id="ELW64547.1"/>
    </source>
</evidence>
<feature type="region of interest" description="Disordered" evidence="1">
    <location>
        <begin position="1"/>
        <end position="29"/>
    </location>
</feature>
<evidence type="ECO:0000313" key="3">
    <source>
        <dbReference type="Proteomes" id="UP000011518"/>
    </source>
</evidence>
<dbReference type="Proteomes" id="UP000011518">
    <property type="component" value="Unassembled WGS sequence"/>
</dbReference>
<organism evidence="2 3">
    <name type="scientific">Tupaia chinensis</name>
    <name type="common">Chinese tree shrew</name>
    <name type="synonym">Tupaia belangeri chinensis</name>
    <dbReference type="NCBI Taxonomy" id="246437"/>
    <lineage>
        <taxon>Eukaryota</taxon>
        <taxon>Metazoa</taxon>
        <taxon>Chordata</taxon>
        <taxon>Craniata</taxon>
        <taxon>Vertebrata</taxon>
        <taxon>Euteleostomi</taxon>
        <taxon>Mammalia</taxon>
        <taxon>Eutheria</taxon>
        <taxon>Euarchontoglires</taxon>
        <taxon>Scandentia</taxon>
        <taxon>Tupaiidae</taxon>
        <taxon>Tupaia</taxon>
    </lineage>
</organism>